<gene>
    <name evidence="1" type="ORF">OLEAN_C12820</name>
</gene>
<dbReference type="Proteomes" id="UP000032749">
    <property type="component" value="Chromosome"/>
</dbReference>
<dbReference type="KEGG" id="oai:OLEAN_C12820"/>
<reference evidence="1 2" key="1">
    <citation type="journal article" date="2013" name="Nat. Commun.">
        <title>Genome sequence and functional genomic analysis of the oil-degrading bacterium Oleispira antarctica.</title>
        <authorList>
            <person name="Kube M."/>
            <person name="Chernikova T.N."/>
            <person name="Al-Ramahi Y."/>
            <person name="Beloqui A."/>
            <person name="Lopez-Cortez N."/>
            <person name="Guazzaroni M.E."/>
            <person name="Heipieper H.J."/>
            <person name="Klages S."/>
            <person name="Kotsyurbenko O.R."/>
            <person name="Langer I."/>
            <person name="Nechitaylo T.Y."/>
            <person name="Lunsdorf H."/>
            <person name="Fernandez M."/>
            <person name="Juarez S."/>
            <person name="Ciordia S."/>
            <person name="Singer A."/>
            <person name="Kagan O."/>
            <person name="Egorova O."/>
            <person name="Petit P.A."/>
            <person name="Stogios P."/>
            <person name="Kim Y."/>
            <person name="Tchigvintsev A."/>
            <person name="Flick R."/>
            <person name="Denaro R."/>
            <person name="Genovese M."/>
            <person name="Albar J.P."/>
            <person name="Reva O.N."/>
            <person name="Martinez-Gomariz M."/>
            <person name="Tran H."/>
            <person name="Ferrer M."/>
            <person name="Savchenko A."/>
            <person name="Yakunin A.F."/>
            <person name="Yakimov M.M."/>
            <person name="Golyshina O.V."/>
            <person name="Reinhardt R."/>
            <person name="Golyshin P.N."/>
        </authorList>
    </citation>
    <scope>NUCLEOTIDE SEQUENCE [LARGE SCALE GENOMIC DNA]</scope>
</reference>
<evidence type="ECO:0000313" key="1">
    <source>
        <dbReference type="EMBL" id="CCK75458.1"/>
    </source>
</evidence>
<proteinExistence type="predicted"/>
<keyword evidence="2" id="KW-1185">Reference proteome</keyword>
<organism evidence="1 2">
    <name type="scientific">Oleispira antarctica RB-8</name>
    <dbReference type="NCBI Taxonomy" id="698738"/>
    <lineage>
        <taxon>Bacteria</taxon>
        <taxon>Pseudomonadati</taxon>
        <taxon>Pseudomonadota</taxon>
        <taxon>Gammaproteobacteria</taxon>
        <taxon>Oceanospirillales</taxon>
        <taxon>Oceanospirillaceae</taxon>
        <taxon>Oleispira</taxon>
    </lineage>
</organism>
<dbReference type="OrthoDB" id="6955360at2"/>
<sequence>MIKIIMLILSLVYVSHIFALEPLAEEELQQILGQGGVYLSGDITINETGGPLNDVSDVSNPPIWQQNCSVTSTNKRCGARIAVNAGDGANSGWLVLDNIRGRFSFEGMTLKTRVIDTGFGGDGVLFDSDVLEIGLPNTISYSNVSFTLANSSKARPTDVGFNQTDILNVKIDGDVTLRGNLLLFPTGNP</sequence>
<accession>R4YQG5</accession>
<name>R4YQG5_OLEAN</name>
<dbReference type="STRING" id="698738.OLEAN_C12820"/>
<dbReference type="AlphaFoldDB" id="R4YQG5"/>
<evidence type="ECO:0000313" key="2">
    <source>
        <dbReference type="Proteomes" id="UP000032749"/>
    </source>
</evidence>
<protein>
    <submittedName>
        <fullName evidence="1">Uncharacterized protein</fullName>
    </submittedName>
</protein>
<dbReference type="HOGENOM" id="CLU_1446076_0_0_6"/>
<dbReference type="EMBL" id="FO203512">
    <property type="protein sequence ID" value="CCK75458.1"/>
    <property type="molecule type" value="Genomic_DNA"/>
</dbReference>